<proteinExistence type="predicted"/>
<feature type="compositionally biased region" description="Basic and acidic residues" evidence="1">
    <location>
        <begin position="33"/>
        <end position="48"/>
    </location>
</feature>
<feature type="compositionally biased region" description="Low complexity" evidence="1">
    <location>
        <begin position="345"/>
        <end position="354"/>
    </location>
</feature>
<feature type="domain" description="SURP motif" evidence="2">
    <location>
        <begin position="371"/>
        <end position="416"/>
    </location>
</feature>
<dbReference type="AlphaFoldDB" id="A4RZ69"/>
<feature type="region of interest" description="Disordered" evidence="1">
    <location>
        <begin position="598"/>
        <end position="656"/>
    </location>
</feature>
<dbReference type="OMA" id="VHKQEAT"/>
<feature type="compositionally biased region" description="Basic and acidic residues" evidence="1">
    <location>
        <begin position="700"/>
        <end position="711"/>
    </location>
</feature>
<dbReference type="SMART" id="SM00648">
    <property type="entry name" value="SWAP"/>
    <property type="match status" value="1"/>
</dbReference>
<dbReference type="KEGG" id="olu:OSTLU_15861"/>
<dbReference type="STRING" id="436017.A4RZ69"/>
<evidence type="ECO:0000313" key="4">
    <source>
        <dbReference type="EMBL" id="ABO96570.1"/>
    </source>
</evidence>
<dbReference type="GO" id="GO:0005634">
    <property type="term" value="C:nucleus"/>
    <property type="evidence" value="ECO:0007669"/>
    <property type="project" value="TreeGrafter"/>
</dbReference>
<name>A4RZ69_OSTLU</name>
<protein>
    <recommendedName>
        <fullName evidence="6">SURP motif domain-containing protein</fullName>
    </recommendedName>
</protein>
<dbReference type="InterPro" id="IPR000061">
    <property type="entry name" value="Surp"/>
</dbReference>
<keyword evidence="5" id="KW-1185">Reference proteome</keyword>
<dbReference type="Proteomes" id="UP000001568">
    <property type="component" value="Chromosome 6"/>
</dbReference>
<feature type="region of interest" description="Disordered" evidence="1">
    <location>
        <begin position="1"/>
        <end position="48"/>
    </location>
</feature>
<dbReference type="InterPro" id="IPR000467">
    <property type="entry name" value="G_patch_dom"/>
</dbReference>
<dbReference type="OrthoDB" id="20507at2759"/>
<feature type="compositionally biased region" description="Pro residues" evidence="1">
    <location>
        <begin position="355"/>
        <end position="364"/>
    </location>
</feature>
<dbReference type="InterPro" id="IPR011666">
    <property type="entry name" value="DUF1604"/>
</dbReference>
<dbReference type="Gene3D" id="1.10.10.790">
    <property type="entry name" value="Surp module"/>
    <property type="match status" value="1"/>
</dbReference>
<feature type="compositionally biased region" description="Pro residues" evidence="1">
    <location>
        <begin position="617"/>
        <end position="638"/>
    </location>
</feature>
<accession>A4RZ69</accession>
<feature type="region of interest" description="Disordered" evidence="1">
    <location>
        <begin position="345"/>
        <end position="365"/>
    </location>
</feature>
<organism evidence="4 5">
    <name type="scientific">Ostreococcus lucimarinus (strain CCE9901)</name>
    <dbReference type="NCBI Taxonomy" id="436017"/>
    <lineage>
        <taxon>Eukaryota</taxon>
        <taxon>Viridiplantae</taxon>
        <taxon>Chlorophyta</taxon>
        <taxon>Mamiellophyceae</taxon>
        <taxon>Mamiellales</taxon>
        <taxon>Bathycoccaceae</taxon>
        <taxon>Ostreococcus</taxon>
    </lineage>
</organism>
<dbReference type="eggNOG" id="KOG2138">
    <property type="taxonomic scope" value="Eukaryota"/>
</dbReference>
<dbReference type="PANTHER" id="PTHR13384:SF19">
    <property type="entry name" value="G PATCH DOMAIN-CONTAINING PROTEIN 1"/>
    <property type="match status" value="1"/>
</dbReference>
<sequence length="711" mass="76414">MVRTSRAASTAASSANGDVSHVTRGTAVTRDATAPRRETATEASDTRRVRGARAGGFVWGRVDAVGTAAGFEPGRFRSTREARATTTRGDGAATDYMDEDEREEYESVTLRARARYDTFGEGAREAHRAMAWDRGGAGGSASETLARSAAVTDLFVAPREDAVGARLLRCMGWRRGRVGGGTGGGVAVDEDETPAYVADPKNDRRGVGYDAFAGAEEFRDAATRRKREMERENAGLTRGRARGEAFGVGVFEEEDEALYTEDEPKLNEYAFEMEEEEEEDESTRDPRARGKGAVLALGAALPNDCLVRGFRVSSDTLAPPKWFAPPVVPRDFRPRAAATLKASMKASAMAASQPELPPKAPPPANEERKKVIDTLAAFVARHGKTFEDMAKARQGEDDEKFSFLFGGRDSGYYKWRLATAMIEQNSEAVAPPARRARPLGMEERARILGETPLPARAGGGATDAPAPAPAPRQKLSIDGIAADDRERIQKLLSKTFTSGGVVQTAKVEKVGLHVLEKSAPKPAPNEEEAAARADMVSRMPIVSARNTIDWAPEPLVCKRFGIQDPFANRARPDTQEYKFRTDVLALDATSAAALANAPKYLDVPPPPSAVQSTTRAIPPPPPPSSTSAPLPPPPPPPRAATTMVEVPPPPPFVEKPMGLFKAIFENSDDDVEAEEEANETEADLDAIKAALSTRSDPAPVEEKARQTEGPS</sequence>
<dbReference type="PROSITE" id="PS50174">
    <property type="entry name" value="G_PATCH"/>
    <property type="match status" value="1"/>
</dbReference>
<evidence type="ECO:0000313" key="5">
    <source>
        <dbReference type="Proteomes" id="UP000001568"/>
    </source>
</evidence>
<feature type="compositionally biased region" description="Low complexity" evidence="1">
    <location>
        <begin position="1"/>
        <end position="15"/>
    </location>
</feature>
<dbReference type="HOGENOM" id="CLU_399211_0_0_1"/>
<feature type="region of interest" description="Disordered" evidence="1">
    <location>
        <begin position="690"/>
        <end position="711"/>
    </location>
</feature>
<dbReference type="SUPFAM" id="SSF109905">
    <property type="entry name" value="Surp module (SWAP domain)"/>
    <property type="match status" value="1"/>
</dbReference>
<feature type="region of interest" description="Disordered" evidence="1">
    <location>
        <begin position="452"/>
        <end position="472"/>
    </location>
</feature>
<evidence type="ECO:0008006" key="6">
    <source>
        <dbReference type="Google" id="ProtNLM"/>
    </source>
</evidence>
<dbReference type="GO" id="GO:0006397">
    <property type="term" value="P:mRNA processing"/>
    <property type="evidence" value="ECO:0007669"/>
    <property type="project" value="InterPro"/>
</dbReference>
<dbReference type="GO" id="GO:0003723">
    <property type="term" value="F:RNA binding"/>
    <property type="evidence" value="ECO:0007669"/>
    <property type="project" value="InterPro"/>
</dbReference>
<dbReference type="Pfam" id="PF01805">
    <property type="entry name" value="Surp"/>
    <property type="match status" value="1"/>
</dbReference>
<dbReference type="PROSITE" id="PS50128">
    <property type="entry name" value="SURP"/>
    <property type="match status" value="1"/>
</dbReference>
<evidence type="ECO:0000259" key="3">
    <source>
        <dbReference type="PROSITE" id="PS50174"/>
    </source>
</evidence>
<feature type="domain" description="G-patch" evidence="3">
    <location>
        <begin position="160"/>
        <end position="212"/>
    </location>
</feature>
<dbReference type="RefSeq" id="XP_001418277.1">
    <property type="nucleotide sequence ID" value="XM_001418240.1"/>
</dbReference>
<dbReference type="EMBL" id="CP000586">
    <property type="protein sequence ID" value="ABO96570.1"/>
    <property type="molecule type" value="Genomic_DNA"/>
</dbReference>
<gene>
    <name evidence="4" type="ORF">OSTLU_15861</name>
</gene>
<reference evidence="4 5" key="1">
    <citation type="journal article" date="2007" name="Proc. Natl. Acad. Sci. U.S.A.">
        <title>The tiny eukaryote Ostreococcus provides genomic insights into the paradox of plankton speciation.</title>
        <authorList>
            <person name="Palenik B."/>
            <person name="Grimwood J."/>
            <person name="Aerts A."/>
            <person name="Rouze P."/>
            <person name="Salamov A."/>
            <person name="Putnam N."/>
            <person name="Dupont C."/>
            <person name="Jorgensen R."/>
            <person name="Derelle E."/>
            <person name="Rombauts S."/>
            <person name="Zhou K."/>
            <person name="Otillar R."/>
            <person name="Merchant S.S."/>
            <person name="Podell S."/>
            <person name="Gaasterland T."/>
            <person name="Napoli C."/>
            <person name="Gendler K."/>
            <person name="Manuell A."/>
            <person name="Tai V."/>
            <person name="Vallon O."/>
            <person name="Piganeau G."/>
            <person name="Jancek S."/>
            <person name="Heijde M."/>
            <person name="Jabbari K."/>
            <person name="Bowler C."/>
            <person name="Lohr M."/>
            <person name="Robbens S."/>
            <person name="Werner G."/>
            <person name="Dubchak I."/>
            <person name="Pazour G.J."/>
            <person name="Ren Q."/>
            <person name="Paulsen I."/>
            <person name="Delwiche C."/>
            <person name="Schmutz J."/>
            <person name="Rokhsar D."/>
            <person name="Van de Peer Y."/>
            <person name="Moreau H."/>
            <person name="Grigoriev I.V."/>
        </authorList>
    </citation>
    <scope>NUCLEOTIDE SEQUENCE [LARGE SCALE GENOMIC DNA]</scope>
    <source>
        <strain evidence="4 5">CCE9901</strain>
    </source>
</reference>
<dbReference type="InterPro" id="IPR035967">
    <property type="entry name" value="SWAP/Surp_sf"/>
</dbReference>
<dbReference type="GeneID" id="5002215"/>
<evidence type="ECO:0000259" key="2">
    <source>
        <dbReference type="PROSITE" id="PS50128"/>
    </source>
</evidence>
<evidence type="ECO:0000256" key="1">
    <source>
        <dbReference type="SAM" id="MobiDB-lite"/>
    </source>
</evidence>
<dbReference type="PANTHER" id="PTHR13384">
    <property type="entry name" value="G PATCH DOMAIN-CONTAINING PROTEIN 1"/>
    <property type="match status" value="1"/>
</dbReference>
<dbReference type="Gramene" id="ABO96570">
    <property type="protein sequence ID" value="ABO96570"/>
    <property type="gene ID" value="OSTLU_15861"/>
</dbReference>
<dbReference type="Pfam" id="PF07713">
    <property type="entry name" value="DUF1604"/>
    <property type="match status" value="1"/>
</dbReference>